<dbReference type="AlphaFoldDB" id="A0A4P8QMG1"/>
<dbReference type="EMBL" id="CP034035">
    <property type="protein sequence ID" value="QCR07476.1"/>
    <property type="molecule type" value="Genomic_DNA"/>
</dbReference>
<protein>
    <recommendedName>
        <fullName evidence="3">Integrase</fullName>
    </recommendedName>
</protein>
<dbReference type="RefSeq" id="WP_137712550.1">
    <property type="nucleotide sequence ID" value="NZ_CP034035.1"/>
</dbReference>
<keyword evidence="2" id="KW-1185">Reference proteome</keyword>
<proteinExistence type="predicted"/>
<evidence type="ECO:0000313" key="1">
    <source>
        <dbReference type="EMBL" id="QCR07476.1"/>
    </source>
</evidence>
<evidence type="ECO:0000313" key="2">
    <source>
        <dbReference type="Proteomes" id="UP000299580"/>
    </source>
</evidence>
<dbReference type="OrthoDB" id="9795573at2"/>
<gene>
    <name evidence="1" type="ORF">EH207_02255</name>
</gene>
<sequence length="95" mass="11394">MAISKQPSGKWLLQCFPNDRDGKRIREQFTTKGEALAYERYIKDESENKPWLGENKIKEPRPIWLISNFVRMALLSKWGNPKKCHDLRLKKWENY</sequence>
<organism evidence="1 2">
    <name type="scientific">Brenneria rubrifaciens</name>
    <dbReference type="NCBI Taxonomy" id="55213"/>
    <lineage>
        <taxon>Bacteria</taxon>
        <taxon>Pseudomonadati</taxon>
        <taxon>Pseudomonadota</taxon>
        <taxon>Gammaproteobacteria</taxon>
        <taxon>Enterobacterales</taxon>
        <taxon>Pectobacteriaceae</taxon>
        <taxon>Brenneria</taxon>
    </lineage>
</organism>
<reference evidence="1 2" key="1">
    <citation type="submission" date="2018-11" db="EMBL/GenBank/DDBJ databases">
        <title>Genome sequences of Brenneria nigrifluens and Brenneria rubrifaciens.</title>
        <authorList>
            <person name="Poret-Peterson A.T."/>
            <person name="McClean A.E."/>
            <person name="Kluepfel D.A."/>
        </authorList>
    </citation>
    <scope>NUCLEOTIDE SEQUENCE [LARGE SCALE GENOMIC DNA]</scope>
    <source>
        <strain evidence="1 2">6D370</strain>
    </source>
</reference>
<dbReference type="Proteomes" id="UP000299580">
    <property type="component" value="Chromosome"/>
</dbReference>
<dbReference type="KEGG" id="brb:EH207_02255"/>
<evidence type="ECO:0008006" key="3">
    <source>
        <dbReference type="Google" id="ProtNLM"/>
    </source>
</evidence>
<name>A0A4P8QMG1_9GAMM</name>
<accession>A0A4P8QMG1</accession>